<organism evidence="2 3">
    <name type="scientific">Blautia intestinihominis</name>
    <dbReference type="NCBI Taxonomy" id="3133152"/>
    <lineage>
        <taxon>Bacteria</taxon>
        <taxon>Bacillati</taxon>
        <taxon>Bacillota</taxon>
        <taxon>Clostridia</taxon>
        <taxon>Lachnospirales</taxon>
        <taxon>Lachnospiraceae</taxon>
        <taxon>Blautia</taxon>
    </lineage>
</organism>
<dbReference type="Pfam" id="PF01882">
    <property type="entry name" value="DUF58"/>
    <property type="match status" value="1"/>
</dbReference>
<dbReference type="InterPro" id="IPR002881">
    <property type="entry name" value="DUF58"/>
</dbReference>
<dbReference type="RefSeq" id="WP_349077555.1">
    <property type="nucleotide sequence ID" value="NZ_JBBMEI010000004.1"/>
</dbReference>
<dbReference type="PANTHER" id="PTHR34351">
    <property type="entry name" value="SLR1927 PROTEIN-RELATED"/>
    <property type="match status" value="1"/>
</dbReference>
<proteinExistence type="predicted"/>
<evidence type="ECO:0000259" key="1">
    <source>
        <dbReference type="Pfam" id="PF01882"/>
    </source>
</evidence>
<accession>A0ABV1AHH8</accession>
<evidence type="ECO:0000313" key="2">
    <source>
        <dbReference type="EMBL" id="MEQ2357257.1"/>
    </source>
</evidence>
<name>A0ABV1AHH8_9FIRM</name>
<feature type="domain" description="DUF58" evidence="1">
    <location>
        <begin position="195"/>
        <end position="242"/>
    </location>
</feature>
<gene>
    <name evidence="2" type="ORF">WMO75_02685</name>
</gene>
<comment type="caution">
    <text evidence="2">The sequence shown here is derived from an EMBL/GenBank/DDBJ whole genome shotgun (WGS) entry which is preliminary data.</text>
</comment>
<reference evidence="2 3" key="1">
    <citation type="submission" date="2024-03" db="EMBL/GenBank/DDBJ databases">
        <title>Human intestinal bacterial collection.</title>
        <authorList>
            <person name="Pauvert C."/>
            <person name="Hitch T.C.A."/>
            <person name="Clavel T."/>
        </authorList>
    </citation>
    <scope>NUCLEOTIDE SEQUENCE [LARGE SCALE GENOMIC DNA]</scope>
    <source>
        <strain evidence="2 3">CLA-AA-H95</strain>
    </source>
</reference>
<sequence length="392" mass="44558">MMKSRIMWFLWIVLMAGATVYTGSWIFVVLLMISGILLVFSAVTALFCGKKMEWKLKLPRAAQRTECFNGNLKMQNNSIWPVSGSCTLHWQNQFTGEKGEIPLPFSLGTRETGTVGFQAKSNWCGCIEFGFSQWKCRDFFGVAAVKRVAEVSGCTVVMPGEHRQDFSFLTREGFDMESFRYSGSRPGDDPGETYDIREYQPGDSIRQIHWKLTGKLDDIMIREKSYPVDDTVLILAESWQEHKDPGRAETVAEVFASVLLDFIDKKIPCQAGIYDHQTGRFRIQKVRIREDYENVLYLFLRSSGQKRMAVQGYLENSGTQSFANYIYITGDPDDREAETLRQKGQVTVIGCGTGSPDNGGEHITWRYGSQNPDSTQKENTENNCQVSFCRLR</sequence>
<evidence type="ECO:0000313" key="3">
    <source>
        <dbReference type="Proteomes" id="UP001446032"/>
    </source>
</evidence>
<dbReference type="Proteomes" id="UP001446032">
    <property type="component" value="Unassembled WGS sequence"/>
</dbReference>
<protein>
    <submittedName>
        <fullName evidence="2">DUF58 domain-containing protein</fullName>
    </submittedName>
</protein>
<keyword evidence="3" id="KW-1185">Reference proteome</keyword>
<dbReference type="EMBL" id="JBBMEI010000004">
    <property type="protein sequence ID" value="MEQ2357257.1"/>
    <property type="molecule type" value="Genomic_DNA"/>
</dbReference>